<comment type="similarity">
    <text evidence="1">Belongs to the metallo-beta-lactamase superfamily. RNA-metabolizing metallo-beta-lactamase-like family. CPSF2/YSH1 subfamily.</text>
</comment>
<keyword evidence="1" id="KW-0507">mRNA processing</keyword>
<evidence type="ECO:0000256" key="1">
    <source>
        <dbReference type="RuleBase" id="RU365006"/>
    </source>
</evidence>
<name>A0A4D6NQP5_VIGUN</name>
<feature type="region of interest" description="Disordered" evidence="2">
    <location>
        <begin position="136"/>
        <end position="165"/>
    </location>
</feature>
<dbReference type="GO" id="GO:0003723">
    <property type="term" value="F:RNA binding"/>
    <property type="evidence" value="ECO:0007669"/>
    <property type="project" value="UniProtKB-KW"/>
</dbReference>
<keyword evidence="1" id="KW-0539">Nucleus</keyword>
<dbReference type="Gene3D" id="3.60.15.10">
    <property type="entry name" value="Ribonuclease Z/Hydroxyacylglutathione hydrolase-like"/>
    <property type="match status" value="1"/>
</dbReference>
<keyword evidence="1" id="KW-0694">RNA-binding</keyword>
<comment type="subcellular location">
    <subcellularLocation>
        <location evidence="1">Nucleus</location>
    </subcellularLocation>
</comment>
<dbReference type="PANTHER" id="PTHR45922:SF1">
    <property type="entry name" value="CLEAVAGE AND POLYADENYLATION SPECIFICITY FACTOR SUBUNIT 2"/>
    <property type="match status" value="1"/>
</dbReference>
<accession>A0A4D6NQP5</accession>
<dbReference type="InterPro" id="IPR027075">
    <property type="entry name" value="CPSF2"/>
</dbReference>
<feature type="compositionally biased region" description="Polar residues" evidence="2">
    <location>
        <begin position="147"/>
        <end position="158"/>
    </location>
</feature>
<evidence type="ECO:0000256" key="2">
    <source>
        <dbReference type="SAM" id="MobiDB-lite"/>
    </source>
</evidence>
<protein>
    <recommendedName>
        <fullName evidence="1">Cleavage and polyadenylation specificity factor subunit 2</fullName>
    </recommendedName>
    <alternativeName>
        <fullName evidence="1">Cleavage and polyadenylation specificity factor 100 kDa subunit</fullName>
    </alternativeName>
</protein>
<dbReference type="GO" id="GO:0005847">
    <property type="term" value="C:mRNA cleavage and polyadenylation specificity factor complex"/>
    <property type="evidence" value="ECO:0007669"/>
    <property type="project" value="InterPro"/>
</dbReference>
<dbReference type="GO" id="GO:0006398">
    <property type="term" value="P:mRNA 3'-end processing by stem-loop binding and cleavage"/>
    <property type="evidence" value="ECO:0007669"/>
    <property type="project" value="InterPro"/>
</dbReference>
<dbReference type="Proteomes" id="UP000501690">
    <property type="component" value="Linkage Group LG11"/>
</dbReference>
<evidence type="ECO:0000259" key="3">
    <source>
        <dbReference type="Pfam" id="PF16661"/>
    </source>
</evidence>
<dbReference type="PANTHER" id="PTHR45922">
    <property type="entry name" value="CLEAVAGE AND POLYADENYLATION SPECIFICITY FACTOR SUBUNIT 2"/>
    <property type="match status" value="1"/>
</dbReference>
<proteinExistence type="inferred from homology"/>
<feature type="domain" description="Metallo-beta-lactamase" evidence="3">
    <location>
        <begin position="11"/>
        <end position="55"/>
    </location>
</feature>
<sequence>MFNPAPSQYAHTLHLGALPYAMKHLGLSAPVYSTEPVYRLGLLTVYDQYLSRKVKLRTGLFGFAVEKKIFCASWHLNGTALGSFVWPAVLITDAYNGLNNQPYRRQKDKEFGERDKRLDAIMNFFSQNYQGQLPPELTMFNPAPVSDQGSVPTNTTSSGHDENHM</sequence>
<dbReference type="AlphaFoldDB" id="A0A4D6NQP5"/>
<gene>
    <name evidence="4" type="ORF">DEO72_LG11g2250</name>
</gene>
<dbReference type="InterPro" id="IPR036866">
    <property type="entry name" value="RibonucZ/Hydroxyglut_hydro"/>
</dbReference>
<dbReference type="EMBL" id="CP039355">
    <property type="protein sequence ID" value="QCE15241.1"/>
    <property type="molecule type" value="Genomic_DNA"/>
</dbReference>
<organism evidence="4 5">
    <name type="scientific">Vigna unguiculata</name>
    <name type="common">Cowpea</name>
    <dbReference type="NCBI Taxonomy" id="3917"/>
    <lineage>
        <taxon>Eukaryota</taxon>
        <taxon>Viridiplantae</taxon>
        <taxon>Streptophyta</taxon>
        <taxon>Embryophyta</taxon>
        <taxon>Tracheophyta</taxon>
        <taxon>Spermatophyta</taxon>
        <taxon>Magnoliopsida</taxon>
        <taxon>eudicotyledons</taxon>
        <taxon>Gunneridae</taxon>
        <taxon>Pentapetalae</taxon>
        <taxon>rosids</taxon>
        <taxon>fabids</taxon>
        <taxon>Fabales</taxon>
        <taxon>Fabaceae</taxon>
        <taxon>Papilionoideae</taxon>
        <taxon>50 kb inversion clade</taxon>
        <taxon>NPAAA clade</taxon>
        <taxon>indigoferoid/millettioid clade</taxon>
        <taxon>Phaseoleae</taxon>
        <taxon>Vigna</taxon>
    </lineage>
</organism>
<keyword evidence="5" id="KW-1185">Reference proteome</keyword>
<dbReference type="InterPro" id="IPR001279">
    <property type="entry name" value="Metallo-B-lactamas"/>
</dbReference>
<dbReference type="SUPFAM" id="SSF56281">
    <property type="entry name" value="Metallo-hydrolase/oxidoreductase"/>
    <property type="match status" value="1"/>
</dbReference>
<evidence type="ECO:0000313" key="5">
    <source>
        <dbReference type="Proteomes" id="UP000501690"/>
    </source>
</evidence>
<reference evidence="4 5" key="1">
    <citation type="submission" date="2019-04" db="EMBL/GenBank/DDBJ databases">
        <title>An improved genome assembly and genetic linkage map for asparagus bean, Vigna unguiculata ssp. sesquipedialis.</title>
        <authorList>
            <person name="Xia Q."/>
            <person name="Zhang R."/>
            <person name="Dong Y."/>
        </authorList>
    </citation>
    <scope>NUCLEOTIDE SEQUENCE [LARGE SCALE GENOMIC DNA]</scope>
    <source>
        <tissue evidence="4">Leaf</tissue>
    </source>
</reference>
<dbReference type="Pfam" id="PF16661">
    <property type="entry name" value="Lactamase_B_6"/>
    <property type="match status" value="1"/>
</dbReference>
<evidence type="ECO:0000313" key="4">
    <source>
        <dbReference type="EMBL" id="QCE15241.1"/>
    </source>
</evidence>